<keyword evidence="2" id="KW-1185">Reference proteome</keyword>
<dbReference type="PATRIC" id="fig|1107882.3.peg.3725"/>
<reference evidence="1 2" key="1">
    <citation type="journal article" date="2012" name="J. Bacteriol.">
        <title>Draft Genome Sequence of Mesorhizobium alhagi CCNWXJ12-2T, a Novel Salt-Resistant Species Isolated from the Desert of Northwestern China.</title>
        <authorList>
            <person name="Zhou M."/>
            <person name="Chen W."/>
            <person name="Chen H."/>
            <person name="Wei G."/>
        </authorList>
    </citation>
    <scope>NUCLEOTIDE SEQUENCE [LARGE SCALE GENOMIC DNA]</scope>
    <source>
        <strain evidence="1 2">CCNWXJ12-2</strain>
    </source>
</reference>
<name>H0HUH1_9HYPH</name>
<dbReference type="AlphaFoldDB" id="H0HUH1"/>
<organism evidence="1 2">
    <name type="scientific">Mesorhizobium alhagi CCNWXJ12-2</name>
    <dbReference type="NCBI Taxonomy" id="1107882"/>
    <lineage>
        <taxon>Bacteria</taxon>
        <taxon>Pseudomonadati</taxon>
        <taxon>Pseudomonadota</taxon>
        <taxon>Alphaproteobacteria</taxon>
        <taxon>Hyphomicrobiales</taxon>
        <taxon>Phyllobacteriaceae</taxon>
        <taxon>Allomesorhizobium</taxon>
    </lineage>
</organism>
<evidence type="ECO:0000313" key="2">
    <source>
        <dbReference type="Proteomes" id="UP000003250"/>
    </source>
</evidence>
<accession>H0HUH1</accession>
<protein>
    <submittedName>
        <fullName evidence="1">Uncharacterized protein</fullName>
    </submittedName>
</protein>
<proteinExistence type="predicted"/>
<dbReference type="EMBL" id="AHAM01000155">
    <property type="protein sequence ID" value="EHK55618.1"/>
    <property type="molecule type" value="Genomic_DNA"/>
</dbReference>
<sequence length="203" mass="22504">MKETISRRNPKKVCDRQFVRCNAGGYGRRPAALCVLPSDISLTVCKPLADDAYDASQQGQLNVSKVIEDIDKLVTRSSSLAESSRASYDQVVDVMHTAKRLRRRASSALKLVDDLDEVTVEEGDPEQQKTVTLGDAARAVETVEAQARMMIGKFLDEDERLTGLKARLRDERLQEVLDVVNVFVAPGTYQKIKRRPTAPPTSA</sequence>
<dbReference type="RefSeq" id="WP_008837431.1">
    <property type="nucleotide sequence ID" value="NZ_AHAM01000155.1"/>
</dbReference>
<gene>
    <name evidence="1" type="ORF">MAXJ12_19063</name>
</gene>
<dbReference type="Proteomes" id="UP000003250">
    <property type="component" value="Unassembled WGS sequence"/>
</dbReference>
<evidence type="ECO:0000313" key="1">
    <source>
        <dbReference type="EMBL" id="EHK55618.1"/>
    </source>
</evidence>